<evidence type="ECO:0000256" key="6">
    <source>
        <dbReference type="ARBA" id="ARBA00022741"/>
    </source>
</evidence>
<keyword evidence="4" id="KW-0548">Nucleotidyltransferase</keyword>
<keyword evidence="2 9" id="KW-0808">Transferase</keyword>
<dbReference type="GO" id="GO:0046872">
    <property type="term" value="F:metal ion binding"/>
    <property type="evidence" value="ECO:0007669"/>
    <property type="project" value="UniProtKB-KW"/>
</dbReference>
<evidence type="ECO:0000256" key="9">
    <source>
        <dbReference type="RuleBase" id="RU003953"/>
    </source>
</evidence>
<keyword evidence="12" id="KW-1185">Reference proteome</keyword>
<dbReference type="InterPro" id="IPR002646">
    <property type="entry name" value="PolA_pol_head_dom"/>
</dbReference>
<dbReference type="OrthoDB" id="9805698at2"/>
<dbReference type="InterPro" id="IPR043519">
    <property type="entry name" value="NT_sf"/>
</dbReference>
<dbReference type="CDD" id="cd05398">
    <property type="entry name" value="NT_ClassII-CCAase"/>
    <property type="match status" value="1"/>
</dbReference>
<evidence type="ECO:0000313" key="12">
    <source>
        <dbReference type="Proteomes" id="UP000183994"/>
    </source>
</evidence>
<keyword evidence="6" id="KW-0547">Nucleotide-binding</keyword>
<name>A0A1M6GEX8_9BACT</name>
<reference evidence="12" key="1">
    <citation type="submission" date="2016-11" db="EMBL/GenBank/DDBJ databases">
        <authorList>
            <person name="Varghese N."/>
            <person name="Submissions S."/>
        </authorList>
    </citation>
    <scope>NUCLEOTIDE SEQUENCE [LARGE SCALE GENOMIC DNA]</scope>
    <source>
        <strain evidence="12">DSM 16219</strain>
    </source>
</reference>
<dbReference type="InterPro" id="IPR006674">
    <property type="entry name" value="HD_domain"/>
</dbReference>
<dbReference type="PANTHER" id="PTHR47545">
    <property type="entry name" value="MULTIFUNCTIONAL CCA PROTEIN"/>
    <property type="match status" value="1"/>
</dbReference>
<dbReference type="Gene3D" id="1.10.3090.10">
    <property type="entry name" value="cca-adding enzyme, domain 2"/>
    <property type="match status" value="1"/>
</dbReference>
<dbReference type="Pfam" id="PF12627">
    <property type="entry name" value="PolyA_pol_RNAbd"/>
    <property type="match status" value="1"/>
</dbReference>
<dbReference type="GO" id="GO:0008033">
    <property type="term" value="P:tRNA processing"/>
    <property type="evidence" value="ECO:0007669"/>
    <property type="project" value="UniProtKB-KW"/>
</dbReference>
<dbReference type="GO" id="GO:0003723">
    <property type="term" value="F:RNA binding"/>
    <property type="evidence" value="ECO:0007669"/>
    <property type="project" value="UniProtKB-KW"/>
</dbReference>
<dbReference type="Pfam" id="PF01966">
    <property type="entry name" value="HD"/>
    <property type="match status" value="1"/>
</dbReference>
<evidence type="ECO:0000256" key="1">
    <source>
        <dbReference type="ARBA" id="ARBA00001946"/>
    </source>
</evidence>
<evidence type="ECO:0000256" key="4">
    <source>
        <dbReference type="ARBA" id="ARBA00022695"/>
    </source>
</evidence>
<evidence type="ECO:0000259" key="10">
    <source>
        <dbReference type="PROSITE" id="PS51831"/>
    </source>
</evidence>
<evidence type="ECO:0000313" key="11">
    <source>
        <dbReference type="EMBL" id="SHJ08520.1"/>
    </source>
</evidence>
<comment type="cofactor">
    <cofactor evidence="1">
        <name>Mg(2+)</name>
        <dbReference type="ChEBI" id="CHEBI:18420"/>
    </cofactor>
</comment>
<dbReference type="InterPro" id="IPR003607">
    <property type="entry name" value="HD/PDEase_dom"/>
</dbReference>
<dbReference type="GO" id="GO:0016779">
    <property type="term" value="F:nucleotidyltransferase activity"/>
    <property type="evidence" value="ECO:0007669"/>
    <property type="project" value="UniProtKB-KW"/>
</dbReference>
<evidence type="ECO:0000256" key="3">
    <source>
        <dbReference type="ARBA" id="ARBA00022694"/>
    </source>
</evidence>
<protein>
    <submittedName>
        <fullName evidence="11">Poly(A) polymerase</fullName>
    </submittedName>
</protein>
<dbReference type="SUPFAM" id="SSF81301">
    <property type="entry name" value="Nucleotidyltransferase"/>
    <property type="match status" value="1"/>
</dbReference>
<evidence type="ECO:0000256" key="2">
    <source>
        <dbReference type="ARBA" id="ARBA00022679"/>
    </source>
</evidence>
<keyword evidence="3" id="KW-0819">tRNA processing</keyword>
<keyword evidence="5" id="KW-0479">Metal-binding</keyword>
<dbReference type="Pfam" id="PF01743">
    <property type="entry name" value="PolyA_pol"/>
    <property type="match status" value="1"/>
</dbReference>
<dbReference type="CDD" id="cd00077">
    <property type="entry name" value="HDc"/>
    <property type="match status" value="1"/>
</dbReference>
<dbReference type="InterPro" id="IPR032828">
    <property type="entry name" value="PolyA_RNA-bd"/>
</dbReference>
<accession>A0A1M6GEX8</accession>
<sequence>MLKQKLTSWFKSGGAGAPLYLVGGSVRDFVLGRPMKDIDLACPNARELAKKLARANNAAFVPMEKDPKAPCFRVVNRNDPADFLDVVRFRGPDIHSDLADRDFTINAMALDLGNGFPQDPMGAILDPFNGLEDLRKQIIRSLGRKNLEDDPLRILRAFRFASQLGFEIEGKTLADCRELAPQLERIAAERITHELITAFEAESSYSVVRKMWKAGVLLPIFPDIAPMEACQQDGFHHHNVWEHSLDVYEALEGILGSLDALFGEYAPQVRECLEAGRAVPMLKLSALLHDIGKPCTGRYDEAKGRTTFFGHAKKGEALARTALGRLRLTNKDLDFVCLLVSEHRHVEQLAQPVVKHKTRMAWYRKLGDFSVACAVLAMADNISKQGKMCTETDRSRREKHLMEMVREYFAEAKGALARPLLLNGNDLLEIGLPKGPGIGKVLKAVTAAQDAGQVKTKEQALALAKNVHKQIK</sequence>
<dbReference type="EMBL" id="FQZU01000004">
    <property type="protein sequence ID" value="SHJ08520.1"/>
    <property type="molecule type" value="Genomic_DNA"/>
</dbReference>
<gene>
    <name evidence="11" type="ORF">SAMN02745216_00994</name>
</gene>
<feature type="domain" description="HD" evidence="10">
    <location>
        <begin position="240"/>
        <end position="363"/>
    </location>
</feature>
<dbReference type="InterPro" id="IPR050124">
    <property type="entry name" value="tRNA_CCA-adding_enzyme"/>
</dbReference>
<dbReference type="AlphaFoldDB" id="A0A1M6GEX8"/>
<keyword evidence="7" id="KW-0460">Magnesium</keyword>
<dbReference type="STRING" id="1121393.SAMN02745216_00994"/>
<dbReference type="GO" id="GO:0000166">
    <property type="term" value="F:nucleotide binding"/>
    <property type="evidence" value="ECO:0007669"/>
    <property type="project" value="UniProtKB-KW"/>
</dbReference>
<evidence type="ECO:0000256" key="8">
    <source>
        <dbReference type="ARBA" id="ARBA00022884"/>
    </source>
</evidence>
<comment type="similarity">
    <text evidence="9">Belongs to the tRNA nucleotidyltransferase/poly(A) polymerase family.</text>
</comment>
<dbReference type="Proteomes" id="UP000183994">
    <property type="component" value="Unassembled WGS sequence"/>
</dbReference>
<organism evidence="11 12">
    <name type="scientific">Desulfatibacillum alkenivorans DSM 16219</name>
    <dbReference type="NCBI Taxonomy" id="1121393"/>
    <lineage>
        <taxon>Bacteria</taxon>
        <taxon>Pseudomonadati</taxon>
        <taxon>Thermodesulfobacteriota</taxon>
        <taxon>Desulfobacteria</taxon>
        <taxon>Desulfobacterales</taxon>
        <taxon>Desulfatibacillaceae</taxon>
        <taxon>Desulfatibacillum</taxon>
    </lineage>
</organism>
<evidence type="ECO:0000256" key="5">
    <source>
        <dbReference type="ARBA" id="ARBA00022723"/>
    </source>
</evidence>
<evidence type="ECO:0000256" key="7">
    <source>
        <dbReference type="ARBA" id="ARBA00022842"/>
    </source>
</evidence>
<proteinExistence type="inferred from homology"/>
<dbReference type="Gene3D" id="3.30.460.10">
    <property type="entry name" value="Beta Polymerase, domain 2"/>
    <property type="match status" value="1"/>
</dbReference>
<dbReference type="PROSITE" id="PS51831">
    <property type="entry name" value="HD"/>
    <property type="match status" value="1"/>
</dbReference>
<dbReference type="SMART" id="SM00471">
    <property type="entry name" value="HDc"/>
    <property type="match status" value="1"/>
</dbReference>
<dbReference type="SUPFAM" id="SSF81891">
    <property type="entry name" value="Poly A polymerase C-terminal region-like"/>
    <property type="match status" value="1"/>
</dbReference>
<dbReference type="RefSeq" id="WP_073473583.1">
    <property type="nucleotide sequence ID" value="NZ_FQZU01000004.1"/>
</dbReference>
<keyword evidence="8 9" id="KW-0694">RNA-binding</keyword>